<keyword evidence="2" id="KW-0614">Plasmid</keyword>
<geneLocation type="plasmid" evidence="2">
    <name>pFRL2</name>
</geneLocation>
<name>V9Z3M1_9ACTN</name>
<protein>
    <submittedName>
        <fullName evidence="2">Uncharacterized protein</fullName>
    </submittedName>
</protein>
<proteinExistence type="predicted"/>
<feature type="region of interest" description="Disordered" evidence="1">
    <location>
        <begin position="1"/>
        <end position="31"/>
    </location>
</feature>
<accession>V9Z3M1</accession>
<feature type="compositionally biased region" description="Basic and acidic residues" evidence="1">
    <location>
        <begin position="1"/>
        <end position="16"/>
    </location>
</feature>
<gene>
    <name evidence="2" type="ORF">pFRL2_43c</name>
</gene>
<sequence>MFRHDQDQDQDRKEGRGMPQSYWEVDVPTKNNDQGRRLHVFVGLADSPITARKAAHDAYDKAVLLHQAGQEIPFEFVSGWGARGLRPDWDLDWNKATAAPWVNPHGLLGTRRTF</sequence>
<dbReference type="EMBL" id="KF602047">
    <property type="protein sequence ID" value="AHE38718.1"/>
    <property type="molecule type" value="Genomic_DNA"/>
</dbReference>
<evidence type="ECO:0000313" key="2">
    <source>
        <dbReference type="EMBL" id="AHE38718.1"/>
    </source>
</evidence>
<dbReference type="AlphaFoldDB" id="V9Z3M1"/>
<organism evidence="2">
    <name type="scientific">Streptomyces sp. FR1</name>
    <dbReference type="NCBI Taxonomy" id="349971"/>
    <lineage>
        <taxon>Bacteria</taxon>
        <taxon>Bacillati</taxon>
        <taxon>Actinomycetota</taxon>
        <taxon>Actinomycetes</taxon>
        <taxon>Kitasatosporales</taxon>
        <taxon>Streptomycetaceae</taxon>
        <taxon>Streptomyces</taxon>
    </lineage>
</organism>
<evidence type="ECO:0000256" key="1">
    <source>
        <dbReference type="SAM" id="MobiDB-lite"/>
    </source>
</evidence>
<reference evidence="2" key="1">
    <citation type="submission" date="2013-09" db="EMBL/GenBank/DDBJ databases">
        <title>Complete nucleotide sequence of Streptomyces linear plasmid pFRL2.</title>
        <authorList>
            <person name="Chen Z."/>
            <person name="Fang P."/>
            <person name="Qin Z."/>
        </authorList>
    </citation>
    <scope>NUCLEOTIDE SEQUENCE</scope>
    <source>
        <plasmid evidence="2">pFRL2</plasmid>
    </source>
</reference>